<sequence>MYLDSQPDFQKLVNSLNLKGIKEKALHDNLLKFKVYFQLTETDSIMQHSDHKDTLFPTESLPKLLEHVLWYQREKPSNRTGQRKLTRRQHDTHQALVDLEEIERKQREEMIPSLAKAKELLVAIEEAYTGQSMSINREWDFKYVREMMIERIGKAETPQGIGQILIDIDAGFSKPFYLRMRKAKNEENDEEEDGGSENESGVDEGISYSDVIRTPMQFIKYWPSKEDRMLWNEYVQFEIVNSEQPRLNSVFLAIKVLLKNNERFIEVTKEMQAKKKLKQSQPESRDSPHRPQQPDYSKPAQNVSNIRLALPSRAPPTQSRSIRARSQADGLTRPRYREASDSDDSATDQRKLQNQTVTLSRSERFQLRELNKAPLPVKPSRSQRGASRTEQREEESSESEEEGESSSDESEMSVEESEHSKRKRGKQGLKKYPQHKRAAIRHRLLKMNK</sequence>
<proteinExistence type="predicted"/>
<dbReference type="EMBL" id="RRYP01017572">
    <property type="protein sequence ID" value="TNV74050.1"/>
    <property type="molecule type" value="Genomic_DNA"/>
</dbReference>
<accession>A0A8J8NGS7</accession>
<protein>
    <submittedName>
        <fullName evidence="2">Uncharacterized protein</fullName>
    </submittedName>
</protein>
<reference evidence="2" key="1">
    <citation type="submission" date="2019-06" db="EMBL/GenBank/DDBJ databases">
        <authorList>
            <person name="Zheng W."/>
        </authorList>
    </citation>
    <scope>NUCLEOTIDE SEQUENCE</scope>
    <source>
        <strain evidence="2">QDHG01</strain>
    </source>
</reference>
<feature type="region of interest" description="Disordered" evidence="1">
    <location>
        <begin position="184"/>
        <end position="206"/>
    </location>
</feature>
<organism evidence="2 3">
    <name type="scientific">Halteria grandinella</name>
    <dbReference type="NCBI Taxonomy" id="5974"/>
    <lineage>
        <taxon>Eukaryota</taxon>
        <taxon>Sar</taxon>
        <taxon>Alveolata</taxon>
        <taxon>Ciliophora</taxon>
        <taxon>Intramacronucleata</taxon>
        <taxon>Spirotrichea</taxon>
        <taxon>Stichotrichia</taxon>
        <taxon>Sporadotrichida</taxon>
        <taxon>Halteriidae</taxon>
        <taxon>Halteria</taxon>
    </lineage>
</organism>
<evidence type="ECO:0000313" key="3">
    <source>
        <dbReference type="Proteomes" id="UP000785679"/>
    </source>
</evidence>
<name>A0A8J8NGS7_HALGN</name>
<keyword evidence="3" id="KW-1185">Reference proteome</keyword>
<feature type="compositionally biased region" description="Acidic residues" evidence="1">
    <location>
        <begin position="187"/>
        <end position="202"/>
    </location>
</feature>
<feature type="region of interest" description="Disordered" evidence="1">
    <location>
        <begin position="273"/>
        <end position="449"/>
    </location>
</feature>
<feature type="compositionally biased region" description="Basic residues" evidence="1">
    <location>
        <begin position="420"/>
        <end position="449"/>
    </location>
</feature>
<dbReference type="Proteomes" id="UP000785679">
    <property type="component" value="Unassembled WGS sequence"/>
</dbReference>
<feature type="compositionally biased region" description="Basic and acidic residues" evidence="1">
    <location>
        <begin position="361"/>
        <end position="371"/>
    </location>
</feature>
<comment type="caution">
    <text evidence="2">The sequence shown here is derived from an EMBL/GenBank/DDBJ whole genome shotgun (WGS) entry which is preliminary data.</text>
</comment>
<feature type="compositionally biased region" description="Acidic residues" evidence="1">
    <location>
        <begin position="392"/>
        <end position="415"/>
    </location>
</feature>
<dbReference type="OrthoDB" id="5876363at2759"/>
<gene>
    <name evidence="2" type="ORF">FGO68_gene25</name>
</gene>
<dbReference type="AlphaFoldDB" id="A0A8J8NGS7"/>
<evidence type="ECO:0000313" key="2">
    <source>
        <dbReference type="EMBL" id="TNV74050.1"/>
    </source>
</evidence>
<evidence type="ECO:0000256" key="1">
    <source>
        <dbReference type="SAM" id="MobiDB-lite"/>
    </source>
</evidence>